<protein>
    <recommendedName>
        <fullName evidence="3">YbjN domain-containing protein</fullName>
    </recommendedName>
</protein>
<gene>
    <name evidence="1" type="ORF">A2G96_07990</name>
</gene>
<keyword evidence="2" id="KW-1185">Reference proteome</keyword>
<dbReference type="EMBL" id="CP014844">
    <property type="protein sequence ID" value="AMR77679.1"/>
    <property type="molecule type" value="Genomic_DNA"/>
</dbReference>
<proteinExistence type="predicted"/>
<evidence type="ECO:0000313" key="1">
    <source>
        <dbReference type="EMBL" id="AMR77679.1"/>
    </source>
</evidence>
<dbReference type="AlphaFoldDB" id="A0A142JHW7"/>
<reference evidence="1 2" key="1">
    <citation type="submission" date="2016-03" db="EMBL/GenBank/DDBJ databases">
        <title>Complete genome sequence of a novel chlorpyrifos degrading bacterium, Cupriavidus nantongensis sp. X1.</title>
        <authorList>
            <person name="Fang L."/>
        </authorList>
    </citation>
    <scope>NUCLEOTIDE SEQUENCE [LARGE SCALE GENOMIC DNA]</scope>
    <source>
        <strain evidence="1 2">X1</strain>
    </source>
</reference>
<name>A0A142JHW7_9BURK</name>
<evidence type="ECO:0008006" key="3">
    <source>
        <dbReference type="Google" id="ProtNLM"/>
    </source>
</evidence>
<sequence length="138" mass="15697">MLVVANTLAHNLQERLANGVQTHFVELQEIDIGHSQRDLVFQTPFGKVWGRFGIKRDANNLFGVLDLFRRDRKLDGTTEMVRMHGLLFNDRGLVSLNATQELDWDWDIAAPDEGDAMQFARNLANTLSAKFLELVTDL</sequence>
<dbReference type="KEGG" id="cnan:A2G96_07990"/>
<dbReference type="STRING" id="1796606.A2G96_07990"/>
<accession>A0A142JHW7</accession>
<evidence type="ECO:0000313" key="2">
    <source>
        <dbReference type="Proteomes" id="UP000075238"/>
    </source>
</evidence>
<dbReference type="Proteomes" id="UP000075238">
    <property type="component" value="Chromosome 1"/>
</dbReference>
<organism evidence="1 2">
    <name type="scientific">Cupriavidus nantongensis</name>
    <dbReference type="NCBI Taxonomy" id="1796606"/>
    <lineage>
        <taxon>Bacteria</taxon>
        <taxon>Pseudomonadati</taxon>
        <taxon>Pseudomonadota</taxon>
        <taxon>Betaproteobacteria</taxon>
        <taxon>Burkholderiales</taxon>
        <taxon>Burkholderiaceae</taxon>
        <taxon>Cupriavidus</taxon>
    </lineage>
</organism>